<dbReference type="GO" id="GO:0009834">
    <property type="term" value="P:plant-type secondary cell wall biogenesis"/>
    <property type="evidence" value="ECO:0007669"/>
    <property type="project" value="TreeGrafter"/>
</dbReference>
<protein>
    <recommendedName>
        <fullName evidence="9">FAS1 domain-containing protein</fullName>
    </recommendedName>
</protein>
<dbReference type="InterPro" id="IPR036378">
    <property type="entry name" value="FAS1_dom_sf"/>
</dbReference>
<reference evidence="10 11" key="1">
    <citation type="journal article" date="2019" name="Sci. Rep.">
        <title>A high-quality genome of Eragrostis curvula grass provides insights into Poaceae evolution and supports new strategies to enhance forage quality.</title>
        <authorList>
            <person name="Carballo J."/>
            <person name="Santos B.A.C.M."/>
            <person name="Zappacosta D."/>
            <person name="Garbus I."/>
            <person name="Selva J.P."/>
            <person name="Gallo C.A."/>
            <person name="Diaz A."/>
            <person name="Albertini E."/>
            <person name="Caccamo M."/>
            <person name="Echenique V."/>
        </authorList>
    </citation>
    <scope>NUCLEOTIDE SEQUENCE [LARGE SCALE GENOMIC DNA]</scope>
    <source>
        <strain evidence="11">cv. Victoria</strain>
        <tissue evidence="10">Leaf</tissue>
    </source>
</reference>
<dbReference type="EMBL" id="RWGY01000887">
    <property type="protein sequence ID" value="TVT98197.1"/>
    <property type="molecule type" value="Genomic_DNA"/>
</dbReference>
<keyword evidence="3" id="KW-1003">Cell membrane</keyword>
<dbReference type="InterPro" id="IPR000782">
    <property type="entry name" value="FAS1_domain"/>
</dbReference>
<sequence length="268" mass="28485">MPATIPSDILWSPLYISASVSTEAAAVVYDTALSPAPAVPLNLIEILMKACQYNAFMRLLKDTEVSSQVASLLDGAGGRNAHGVTGLTPTDEARNAEPDGRAVAAGALPHPAQLILQLRDFRDRPPGLDPARRMHRQRDQTTGGGERQQVNVLAGMAEATLGRPLYSAYPLAVYSVDTVMLPPDLFGHAAVKDGVEAGGVSPGRETFSPLMSEGDNDGDDGGIVLGKATWRIICPNGNDEVETILPPWNKVLRSFPVLSWLNPAKVKG</sequence>
<keyword evidence="4" id="KW-0325">Glycoprotein</keyword>
<dbReference type="InterPro" id="IPR045003">
    <property type="entry name" value="FLA_A"/>
</dbReference>
<keyword evidence="4" id="KW-0449">Lipoprotein</keyword>
<comment type="similarity">
    <text evidence="2">Belongs to the fasciclin-like AGP family.</text>
</comment>
<dbReference type="Gramene" id="TVT98197">
    <property type="protein sequence ID" value="TVT98197"/>
    <property type="gene ID" value="EJB05_56516"/>
</dbReference>
<evidence type="ECO:0000256" key="7">
    <source>
        <dbReference type="ARBA" id="ARBA00024686"/>
    </source>
</evidence>
<accession>A0A5J9SG37</accession>
<dbReference type="PROSITE" id="PS50213">
    <property type="entry name" value="FAS1"/>
    <property type="match status" value="1"/>
</dbReference>
<evidence type="ECO:0000313" key="11">
    <source>
        <dbReference type="Proteomes" id="UP000324897"/>
    </source>
</evidence>
<feature type="region of interest" description="Disordered" evidence="8">
    <location>
        <begin position="125"/>
        <end position="147"/>
    </location>
</feature>
<feature type="domain" description="FAS1" evidence="9">
    <location>
        <begin position="40"/>
        <end position="180"/>
    </location>
</feature>
<keyword evidence="5" id="KW-0732">Signal</keyword>
<gene>
    <name evidence="10" type="ORF">EJB05_56516</name>
</gene>
<proteinExistence type="inferred from homology"/>
<evidence type="ECO:0000256" key="3">
    <source>
        <dbReference type="ARBA" id="ARBA00022475"/>
    </source>
</evidence>
<keyword evidence="6" id="KW-0472">Membrane</keyword>
<keyword evidence="4" id="KW-0336">GPI-anchor</keyword>
<dbReference type="OrthoDB" id="286301at2759"/>
<evidence type="ECO:0000256" key="8">
    <source>
        <dbReference type="SAM" id="MobiDB-lite"/>
    </source>
</evidence>
<evidence type="ECO:0000259" key="9">
    <source>
        <dbReference type="PROSITE" id="PS50213"/>
    </source>
</evidence>
<dbReference type="GO" id="GO:0098552">
    <property type="term" value="C:side of membrane"/>
    <property type="evidence" value="ECO:0007669"/>
    <property type="project" value="UniProtKB-KW"/>
</dbReference>
<evidence type="ECO:0000256" key="4">
    <source>
        <dbReference type="ARBA" id="ARBA00022622"/>
    </source>
</evidence>
<comment type="function">
    <text evidence="7">May be a cell surface adhesion protein.</text>
</comment>
<evidence type="ECO:0000313" key="10">
    <source>
        <dbReference type="EMBL" id="TVT98197.1"/>
    </source>
</evidence>
<name>A0A5J9SG37_9POAL</name>
<comment type="caution">
    <text evidence="10">The sequence shown here is derived from an EMBL/GenBank/DDBJ whole genome shotgun (WGS) entry which is preliminary data.</text>
</comment>
<evidence type="ECO:0000256" key="1">
    <source>
        <dbReference type="ARBA" id="ARBA00004609"/>
    </source>
</evidence>
<keyword evidence="11" id="KW-1185">Reference proteome</keyword>
<evidence type="ECO:0000256" key="5">
    <source>
        <dbReference type="ARBA" id="ARBA00022729"/>
    </source>
</evidence>
<feature type="non-terminal residue" evidence="10">
    <location>
        <position position="1"/>
    </location>
</feature>
<evidence type="ECO:0000256" key="6">
    <source>
        <dbReference type="ARBA" id="ARBA00023136"/>
    </source>
</evidence>
<dbReference type="Proteomes" id="UP000324897">
    <property type="component" value="Unassembled WGS sequence"/>
</dbReference>
<dbReference type="GO" id="GO:0005886">
    <property type="term" value="C:plasma membrane"/>
    <property type="evidence" value="ECO:0007669"/>
    <property type="project" value="UniProtKB-SubCell"/>
</dbReference>
<comment type="subcellular location">
    <subcellularLocation>
        <location evidence="1">Cell membrane</location>
        <topology evidence="1">Lipid-anchor</topology>
        <topology evidence="1">GPI-anchor</topology>
    </subcellularLocation>
</comment>
<evidence type="ECO:0000256" key="2">
    <source>
        <dbReference type="ARBA" id="ARBA00007843"/>
    </source>
</evidence>
<dbReference type="AlphaFoldDB" id="A0A5J9SG37"/>
<dbReference type="PANTHER" id="PTHR32077">
    <property type="entry name" value="FASCICLIN-LIKE ARABINOGALACTAN PROTEIN"/>
    <property type="match status" value="1"/>
</dbReference>
<dbReference type="SUPFAM" id="SSF82153">
    <property type="entry name" value="FAS1 domain"/>
    <property type="match status" value="1"/>
</dbReference>
<dbReference type="PANTHER" id="PTHR32077:SF42">
    <property type="entry name" value="OS02G0308800 PROTEIN"/>
    <property type="match status" value="1"/>
</dbReference>
<organism evidence="10 11">
    <name type="scientific">Eragrostis curvula</name>
    <name type="common">weeping love grass</name>
    <dbReference type="NCBI Taxonomy" id="38414"/>
    <lineage>
        <taxon>Eukaryota</taxon>
        <taxon>Viridiplantae</taxon>
        <taxon>Streptophyta</taxon>
        <taxon>Embryophyta</taxon>
        <taxon>Tracheophyta</taxon>
        <taxon>Spermatophyta</taxon>
        <taxon>Magnoliopsida</taxon>
        <taxon>Liliopsida</taxon>
        <taxon>Poales</taxon>
        <taxon>Poaceae</taxon>
        <taxon>PACMAD clade</taxon>
        <taxon>Chloridoideae</taxon>
        <taxon>Eragrostideae</taxon>
        <taxon>Eragrostidinae</taxon>
        <taxon>Eragrostis</taxon>
    </lineage>
</organism>